<evidence type="ECO:0008006" key="3">
    <source>
        <dbReference type="Google" id="ProtNLM"/>
    </source>
</evidence>
<evidence type="ECO:0000313" key="2">
    <source>
        <dbReference type="Proteomes" id="UP000578091"/>
    </source>
</evidence>
<sequence>MRMIRAVDLAWTPGRRSSGGWMWGLLLLLTLGLAALLYAKSAIDARLHSRQGEMERLVLRSLADGRRVSPERARSAGELRLLHDQVLLLNRDWAGLLHELVPGDHGSRLLVLDIDAVTGVLRVSGRARDAKAANLYAETIHLESGAVRDVRLLLLERKPDGIDFEVSARWAE</sequence>
<dbReference type="RefSeq" id="WP_180676965.1">
    <property type="nucleotide sequence ID" value="NZ_JACCKA010000017.1"/>
</dbReference>
<name>A0A853J8Y9_9GAMM</name>
<comment type="caution">
    <text evidence="1">The sequence shown here is derived from an EMBL/GenBank/DDBJ whole genome shotgun (WGS) entry which is preliminary data.</text>
</comment>
<reference evidence="1 2" key="1">
    <citation type="submission" date="2020-07" db="EMBL/GenBank/DDBJ databases">
        <title>Luteimonas sp. SJ-92.</title>
        <authorList>
            <person name="Huang X.-X."/>
            <person name="Xu L."/>
            <person name="Sun J.-Q."/>
        </authorList>
    </citation>
    <scope>NUCLEOTIDE SEQUENCE [LARGE SCALE GENOMIC DNA]</scope>
    <source>
        <strain evidence="1 2">SJ-92</strain>
    </source>
</reference>
<protein>
    <recommendedName>
        <fullName evidence="3">PilN domain-containing protein</fullName>
    </recommendedName>
</protein>
<accession>A0A853J8Y9</accession>
<proteinExistence type="predicted"/>
<keyword evidence="2" id="KW-1185">Reference proteome</keyword>
<organism evidence="1 2">
    <name type="scientific">Luteimonas salinisoli</name>
    <dbReference type="NCBI Taxonomy" id="2752307"/>
    <lineage>
        <taxon>Bacteria</taxon>
        <taxon>Pseudomonadati</taxon>
        <taxon>Pseudomonadota</taxon>
        <taxon>Gammaproteobacteria</taxon>
        <taxon>Lysobacterales</taxon>
        <taxon>Lysobacteraceae</taxon>
        <taxon>Luteimonas</taxon>
    </lineage>
</organism>
<evidence type="ECO:0000313" key="1">
    <source>
        <dbReference type="EMBL" id="NZA25159.1"/>
    </source>
</evidence>
<dbReference type="Proteomes" id="UP000578091">
    <property type="component" value="Unassembled WGS sequence"/>
</dbReference>
<gene>
    <name evidence="1" type="ORF">H0E84_02080</name>
</gene>
<dbReference type="EMBL" id="JACCKA010000017">
    <property type="protein sequence ID" value="NZA25159.1"/>
    <property type="molecule type" value="Genomic_DNA"/>
</dbReference>
<dbReference type="AlphaFoldDB" id="A0A853J8Y9"/>